<keyword evidence="3" id="KW-1185">Reference proteome</keyword>
<dbReference type="Proteomes" id="UP001195483">
    <property type="component" value="Unassembled WGS sequence"/>
</dbReference>
<reference evidence="2" key="1">
    <citation type="journal article" date="2021" name="Genome Biol. Evol.">
        <title>A High-Quality Reference Genome for a Parasitic Bivalve with Doubly Uniparental Inheritance (Bivalvia: Unionida).</title>
        <authorList>
            <person name="Smith C.H."/>
        </authorList>
    </citation>
    <scope>NUCLEOTIDE SEQUENCE</scope>
    <source>
        <strain evidence="2">CHS0354</strain>
    </source>
</reference>
<reference evidence="2" key="2">
    <citation type="journal article" date="2021" name="Genome Biol. Evol.">
        <title>Developing a high-quality reference genome for a parasitic bivalve with doubly uniparental inheritance (Bivalvia: Unionida).</title>
        <authorList>
            <person name="Smith C.H."/>
        </authorList>
    </citation>
    <scope>NUCLEOTIDE SEQUENCE</scope>
    <source>
        <strain evidence="2">CHS0354</strain>
        <tissue evidence="2">Mantle</tissue>
    </source>
</reference>
<protein>
    <submittedName>
        <fullName evidence="2">Uncharacterized protein</fullName>
    </submittedName>
</protein>
<accession>A0AAE0T8S9</accession>
<feature type="compositionally biased region" description="Basic and acidic residues" evidence="1">
    <location>
        <begin position="1"/>
        <end position="14"/>
    </location>
</feature>
<organism evidence="2 3">
    <name type="scientific">Potamilus streckersoni</name>
    <dbReference type="NCBI Taxonomy" id="2493646"/>
    <lineage>
        <taxon>Eukaryota</taxon>
        <taxon>Metazoa</taxon>
        <taxon>Spiralia</taxon>
        <taxon>Lophotrochozoa</taxon>
        <taxon>Mollusca</taxon>
        <taxon>Bivalvia</taxon>
        <taxon>Autobranchia</taxon>
        <taxon>Heteroconchia</taxon>
        <taxon>Palaeoheterodonta</taxon>
        <taxon>Unionida</taxon>
        <taxon>Unionoidea</taxon>
        <taxon>Unionidae</taxon>
        <taxon>Ambleminae</taxon>
        <taxon>Lampsilini</taxon>
        <taxon>Potamilus</taxon>
    </lineage>
</organism>
<feature type="region of interest" description="Disordered" evidence="1">
    <location>
        <begin position="1"/>
        <end position="90"/>
    </location>
</feature>
<evidence type="ECO:0000313" key="3">
    <source>
        <dbReference type="Proteomes" id="UP001195483"/>
    </source>
</evidence>
<name>A0AAE0T8S9_9BIVA</name>
<proteinExistence type="predicted"/>
<dbReference type="AlphaFoldDB" id="A0AAE0T8S9"/>
<evidence type="ECO:0000313" key="2">
    <source>
        <dbReference type="EMBL" id="KAK3605917.1"/>
    </source>
</evidence>
<reference evidence="2" key="3">
    <citation type="submission" date="2023-05" db="EMBL/GenBank/DDBJ databases">
        <authorList>
            <person name="Smith C.H."/>
        </authorList>
    </citation>
    <scope>NUCLEOTIDE SEQUENCE</scope>
    <source>
        <strain evidence="2">CHS0354</strain>
        <tissue evidence="2">Mantle</tissue>
    </source>
</reference>
<evidence type="ECO:0000256" key="1">
    <source>
        <dbReference type="SAM" id="MobiDB-lite"/>
    </source>
</evidence>
<gene>
    <name evidence="2" type="ORF">CHS0354_017822</name>
</gene>
<dbReference type="EMBL" id="JAEAOA010001101">
    <property type="protein sequence ID" value="KAK3605917.1"/>
    <property type="molecule type" value="Genomic_DNA"/>
</dbReference>
<comment type="caution">
    <text evidence="2">The sequence shown here is derived from an EMBL/GenBank/DDBJ whole genome shotgun (WGS) entry which is preliminary data.</text>
</comment>
<feature type="compositionally biased region" description="Basic residues" evidence="1">
    <location>
        <begin position="37"/>
        <end position="53"/>
    </location>
</feature>
<feature type="compositionally biased region" description="Basic and acidic residues" evidence="1">
    <location>
        <begin position="23"/>
        <end position="36"/>
    </location>
</feature>
<sequence>MSTLKRYFEQEGTRQMKNITETPKVDMNDMPLERRPDHRNKRQRKWAKSKISNKNKERQQGTERQASQKHQQQQRQEIGIRANSNSTNII</sequence>